<evidence type="ECO:0000313" key="2">
    <source>
        <dbReference type="Proteomes" id="UP000509429"/>
    </source>
</evidence>
<accession>A0A6N0HQT4</accession>
<keyword evidence="2" id="KW-1185">Reference proteome</keyword>
<sequence>MSIHKSPIMMAMLVLFITLVGATVYRIITALETHPGLVVEDAYLSGKRYAEILNHKNQLAQFGWTLNLVTPKVVVHNIKQTYTANSAQRGKTLTDALVIVYFYRPLEKAYDFSINMAFHQEINQYQAQVILPLKGRWDVVVEVVKGGVVQRTSRKLFAQ</sequence>
<dbReference type="Pfam" id="PF05751">
    <property type="entry name" value="FixH"/>
    <property type="match status" value="1"/>
</dbReference>
<evidence type="ECO:0000313" key="1">
    <source>
        <dbReference type="EMBL" id="QKQ24667.1"/>
    </source>
</evidence>
<dbReference type="InterPro" id="IPR008620">
    <property type="entry name" value="FixH"/>
</dbReference>
<dbReference type="RefSeq" id="WP_174606103.1">
    <property type="nucleotide sequence ID" value="NZ_CP054490.1"/>
</dbReference>
<name>A0A6N0HQT4_9GAMM</name>
<dbReference type="Proteomes" id="UP000509429">
    <property type="component" value="Chromosome"/>
</dbReference>
<gene>
    <name evidence="1" type="ORF">HUE58_06130</name>
</gene>
<organism evidence="1 2">
    <name type="scientific">Candidatus Ruthia endofausta</name>
    <dbReference type="NCBI Taxonomy" id="2738852"/>
    <lineage>
        <taxon>Bacteria</taxon>
        <taxon>Pseudomonadati</taxon>
        <taxon>Pseudomonadota</taxon>
        <taxon>Gammaproteobacteria</taxon>
        <taxon>Candidatus Pseudothioglobaceae</taxon>
        <taxon>Candidatus Ruthturnera</taxon>
    </lineage>
</organism>
<proteinExistence type="predicted"/>
<protein>
    <submittedName>
        <fullName evidence="1">FixH family protein</fullName>
    </submittedName>
</protein>
<reference evidence="1 2" key="1">
    <citation type="submission" date="2020-05" db="EMBL/GenBank/DDBJ databases">
        <title>Horizontal transmission and recombination maintain forever young bacterial symbiont genomes.</title>
        <authorList>
            <person name="Russell S.L."/>
            <person name="Pepper-Tunick E."/>
            <person name="Svedberg J."/>
            <person name="Byrne A."/>
            <person name="Ruelas Castillo J."/>
            <person name="Vollmers C."/>
            <person name="Beinart R.A."/>
            <person name="Corbett-Detig R."/>
        </authorList>
    </citation>
    <scope>NUCLEOTIDE SEQUENCE [LARGE SCALE GENOMIC DNA]</scope>
    <source>
        <strain evidence="1">JDF_Ridge</strain>
    </source>
</reference>
<dbReference type="KEGG" id="reo:HUE58_06130"/>
<dbReference type="EMBL" id="CP054490">
    <property type="protein sequence ID" value="QKQ24667.1"/>
    <property type="molecule type" value="Genomic_DNA"/>
</dbReference>
<dbReference type="AlphaFoldDB" id="A0A6N0HQT4"/>